<dbReference type="NCBIfam" id="NF038083">
    <property type="entry name" value="CU044_5270_fam"/>
    <property type="match status" value="1"/>
</dbReference>
<accession>A0ABN3NMT1</accession>
<name>A0ABN3NMT1_9ACTN</name>
<organism evidence="2 3">
    <name type="scientific">Pilimelia columellifera subsp. columellifera</name>
    <dbReference type="NCBI Taxonomy" id="706583"/>
    <lineage>
        <taxon>Bacteria</taxon>
        <taxon>Bacillati</taxon>
        <taxon>Actinomycetota</taxon>
        <taxon>Actinomycetes</taxon>
        <taxon>Micromonosporales</taxon>
        <taxon>Micromonosporaceae</taxon>
        <taxon>Pilimelia</taxon>
    </lineage>
</organism>
<feature type="transmembrane region" description="Helical" evidence="1">
    <location>
        <begin position="62"/>
        <end position="81"/>
    </location>
</feature>
<comment type="caution">
    <text evidence="2">The sequence shown here is derived from an EMBL/GenBank/DDBJ whole genome shotgun (WGS) entry which is preliminary data.</text>
</comment>
<dbReference type="InterPro" id="IPR047789">
    <property type="entry name" value="CU044_5270-like"/>
</dbReference>
<evidence type="ECO:0000256" key="1">
    <source>
        <dbReference type="SAM" id="Phobius"/>
    </source>
</evidence>
<gene>
    <name evidence="2" type="ORF">GCM10010201_28400</name>
</gene>
<evidence type="ECO:0000313" key="2">
    <source>
        <dbReference type="EMBL" id="GAA2527850.1"/>
    </source>
</evidence>
<dbReference type="EMBL" id="BAAARY010000014">
    <property type="protein sequence ID" value="GAA2527850.1"/>
    <property type="molecule type" value="Genomic_DNA"/>
</dbReference>
<dbReference type="Proteomes" id="UP001499978">
    <property type="component" value="Unassembled WGS sequence"/>
</dbReference>
<dbReference type="RefSeq" id="WP_344173208.1">
    <property type="nucleotide sequence ID" value="NZ_BAAARY010000014.1"/>
</dbReference>
<keyword evidence="3" id="KW-1185">Reference proteome</keyword>
<reference evidence="2 3" key="1">
    <citation type="journal article" date="2019" name="Int. J. Syst. Evol. Microbiol.">
        <title>The Global Catalogue of Microorganisms (GCM) 10K type strain sequencing project: providing services to taxonomists for standard genome sequencing and annotation.</title>
        <authorList>
            <consortium name="The Broad Institute Genomics Platform"/>
            <consortium name="The Broad Institute Genome Sequencing Center for Infectious Disease"/>
            <person name="Wu L."/>
            <person name="Ma J."/>
        </authorList>
    </citation>
    <scope>NUCLEOTIDE SEQUENCE [LARGE SCALE GENOMIC DNA]</scope>
    <source>
        <strain evidence="2 3">JCM 3367</strain>
    </source>
</reference>
<keyword evidence="1" id="KW-0812">Transmembrane</keyword>
<protein>
    <recommendedName>
        <fullName evidence="4">CU044_5270 family protein</fullName>
    </recommendedName>
</protein>
<sequence length="340" mass="36300">MNESRAVVELRSQWQPHDPALRAELPDAATQERQLQRILYASHLTLVPPAPTVRAGRLRRTIFAAAGAVAIGGVLVVANPAQGPAFAVTPPPLALPAGAPAPAAPVLRELALRAEQSSSGPRAGATEHLKRSEWSLFTSVDDETNSAVVPTLVESWRAPDGSGRVVQGVGEPIVDSASLRDRITIWWEINTEEPRAASYQAGQYPAVWRADRPPVETAALRSWLLRNRPEGGGPSDVITAVRDLVRERALNAAERAALLRVLAATPGLEHTGMVVERAGRRGDGFRLLSDDSASTAAYLLVIDPGDGRILAAEETLLSGADGLNIRTPAVISYETFLISE</sequence>
<keyword evidence="1" id="KW-1133">Transmembrane helix</keyword>
<evidence type="ECO:0008006" key="4">
    <source>
        <dbReference type="Google" id="ProtNLM"/>
    </source>
</evidence>
<evidence type="ECO:0000313" key="3">
    <source>
        <dbReference type="Proteomes" id="UP001499978"/>
    </source>
</evidence>
<keyword evidence="1" id="KW-0472">Membrane</keyword>
<proteinExistence type="predicted"/>